<dbReference type="SUPFAM" id="SSF53474">
    <property type="entry name" value="alpha/beta-Hydrolases"/>
    <property type="match status" value="1"/>
</dbReference>
<evidence type="ECO:0000313" key="7">
    <source>
        <dbReference type="EMBL" id="OXA51791.1"/>
    </source>
</evidence>
<comment type="caution">
    <text evidence="7">The sequence shown here is derived from an EMBL/GenBank/DDBJ whole genome shotgun (WGS) entry which is preliminary data.</text>
</comment>
<dbReference type="GO" id="GO:0005615">
    <property type="term" value="C:extracellular space"/>
    <property type="evidence" value="ECO:0007669"/>
    <property type="project" value="TreeGrafter"/>
</dbReference>
<sequence length="216" mass="24184">MSSTLFFISFFVLCGSFVKFGKCGEVTDLLLFLYRGGNTDSFPVRFDCNGPQPEDLDPQLESFWVMDGFLSYVNTNMSQNSRKEDTPDVQCPRVGLVHFKWTWNGYDTQAIDRAYQQATRIVAELGDFLGTCMVRLGIRMDHAHFICHSLACPVAGVVGTTIERLAGQKLKRISGCDPAGYSVDNDADFARLNSSNAALVDIYYTNRERMGTRHTS</sequence>
<comment type="similarity">
    <text evidence="2 4">Belongs to the AB hydrolase superfamily. Lipase family.</text>
</comment>
<dbReference type="PANTHER" id="PTHR11610">
    <property type="entry name" value="LIPASE"/>
    <property type="match status" value="1"/>
</dbReference>
<organism evidence="7 8">
    <name type="scientific">Folsomia candida</name>
    <name type="common">Springtail</name>
    <dbReference type="NCBI Taxonomy" id="158441"/>
    <lineage>
        <taxon>Eukaryota</taxon>
        <taxon>Metazoa</taxon>
        <taxon>Ecdysozoa</taxon>
        <taxon>Arthropoda</taxon>
        <taxon>Hexapoda</taxon>
        <taxon>Collembola</taxon>
        <taxon>Entomobryomorpha</taxon>
        <taxon>Isotomoidea</taxon>
        <taxon>Isotomidae</taxon>
        <taxon>Proisotominae</taxon>
        <taxon>Folsomia</taxon>
    </lineage>
</organism>
<dbReference type="GO" id="GO:0016298">
    <property type="term" value="F:lipase activity"/>
    <property type="evidence" value="ECO:0007669"/>
    <property type="project" value="InterPro"/>
</dbReference>
<gene>
    <name evidence="7" type="ORF">Fcan01_13724</name>
</gene>
<feature type="signal peptide" evidence="5">
    <location>
        <begin position="1"/>
        <end position="23"/>
    </location>
</feature>
<evidence type="ECO:0000256" key="3">
    <source>
        <dbReference type="ARBA" id="ARBA00022525"/>
    </source>
</evidence>
<dbReference type="Gene3D" id="3.40.50.1820">
    <property type="entry name" value="alpha/beta hydrolase"/>
    <property type="match status" value="1"/>
</dbReference>
<protein>
    <submittedName>
        <fullName evidence="7">Pancreatic triacylglycerol lipase</fullName>
    </submittedName>
</protein>
<keyword evidence="3" id="KW-0964">Secreted</keyword>
<dbReference type="InterPro" id="IPR013818">
    <property type="entry name" value="Lipase"/>
</dbReference>
<evidence type="ECO:0000256" key="5">
    <source>
        <dbReference type="SAM" id="SignalP"/>
    </source>
</evidence>
<evidence type="ECO:0000313" key="8">
    <source>
        <dbReference type="Proteomes" id="UP000198287"/>
    </source>
</evidence>
<dbReference type="InterPro" id="IPR029058">
    <property type="entry name" value="AB_hydrolase_fold"/>
</dbReference>
<keyword evidence="8" id="KW-1185">Reference proteome</keyword>
<dbReference type="Pfam" id="PF00151">
    <property type="entry name" value="Lipase"/>
    <property type="match status" value="1"/>
</dbReference>
<dbReference type="GO" id="GO:0016042">
    <property type="term" value="P:lipid catabolic process"/>
    <property type="evidence" value="ECO:0007669"/>
    <property type="project" value="TreeGrafter"/>
</dbReference>
<dbReference type="AlphaFoldDB" id="A0A226E4F4"/>
<reference evidence="7 8" key="1">
    <citation type="submission" date="2015-12" db="EMBL/GenBank/DDBJ databases">
        <title>The genome of Folsomia candida.</title>
        <authorList>
            <person name="Faddeeva A."/>
            <person name="Derks M.F."/>
            <person name="Anvar Y."/>
            <person name="Smit S."/>
            <person name="Van Straalen N."/>
            <person name="Roelofs D."/>
        </authorList>
    </citation>
    <scope>NUCLEOTIDE SEQUENCE [LARGE SCALE GENOMIC DNA]</scope>
    <source>
        <strain evidence="7 8">VU population</strain>
        <tissue evidence="7">Whole body</tissue>
    </source>
</reference>
<evidence type="ECO:0000256" key="1">
    <source>
        <dbReference type="ARBA" id="ARBA00004613"/>
    </source>
</evidence>
<feature type="domain" description="Lipase" evidence="6">
    <location>
        <begin position="106"/>
        <end position="208"/>
    </location>
</feature>
<name>A0A226E4F4_FOLCA</name>
<dbReference type="EMBL" id="LNIX01000007">
    <property type="protein sequence ID" value="OXA51791.1"/>
    <property type="molecule type" value="Genomic_DNA"/>
</dbReference>
<accession>A0A226E4F4</accession>
<evidence type="ECO:0000256" key="4">
    <source>
        <dbReference type="RuleBase" id="RU004262"/>
    </source>
</evidence>
<dbReference type="Proteomes" id="UP000198287">
    <property type="component" value="Unassembled WGS sequence"/>
</dbReference>
<evidence type="ECO:0000259" key="6">
    <source>
        <dbReference type="Pfam" id="PF00151"/>
    </source>
</evidence>
<feature type="chain" id="PRO_5012963094" evidence="5">
    <location>
        <begin position="24"/>
        <end position="216"/>
    </location>
</feature>
<keyword evidence="5" id="KW-0732">Signal</keyword>
<comment type="subcellular location">
    <subcellularLocation>
        <location evidence="1">Secreted</location>
    </subcellularLocation>
</comment>
<dbReference type="InterPro" id="IPR000734">
    <property type="entry name" value="TAG_lipase"/>
</dbReference>
<proteinExistence type="inferred from homology"/>
<evidence type="ECO:0000256" key="2">
    <source>
        <dbReference type="ARBA" id="ARBA00010701"/>
    </source>
</evidence>